<organism evidence="1 2">
    <name type="scientific">Rotaria sordida</name>
    <dbReference type="NCBI Taxonomy" id="392033"/>
    <lineage>
        <taxon>Eukaryota</taxon>
        <taxon>Metazoa</taxon>
        <taxon>Spiralia</taxon>
        <taxon>Gnathifera</taxon>
        <taxon>Rotifera</taxon>
        <taxon>Eurotatoria</taxon>
        <taxon>Bdelloidea</taxon>
        <taxon>Philodinida</taxon>
        <taxon>Philodinidae</taxon>
        <taxon>Rotaria</taxon>
    </lineage>
</organism>
<evidence type="ECO:0000313" key="1">
    <source>
        <dbReference type="EMBL" id="CAF1482170.1"/>
    </source>
</evidence>
<gene>
    <name evidence="1" type="ORF">SEV965_LOCUS35157</name>
</gene>
<feature type="non-terminal residue" evidence="1">
    <location>
        <position position="1"/>
    </location>
</feature>
<protein>
    <submittedName>
        <fullName evidence="1">Uncharacterized protein</fullName>
    </submittedName>
</protein>
<name>A0A815RUT0_9BILA</name>
<comment type="caution">
    <text evidence="1">The sequence shown here is derived from an EMBL/GenBank/DDBJ whole genome shotgun (WGS) entry which is preliminary data.</text>
</comment>
<evidence type="ECO:0000313" key="2">
    <source>
        <dbReference type="Proteomes" id="UP000663889"/>
    </source>
</evidence>
<accession>A0A815RUT0</accession>
<dbReference type="Proteomes" id="UP000663889">
    <property type="component" value="Unassembled WGS sequence"/>
</dbReference>
<proteinExistence type="predicted"/>
<dbReference type="EMBL" id="CAJNOU010005565">
    <property type="protein sequence ID" value="CAF1482170.1"/>
    <property type="molecule type" value="Genomic_DNA"/>
</dbReference>
<sequence length="233" mass="27195">TAIISEQHYWCPSSVVDVRLRPDSPVVLSVNYLQPFKLIKQFTWTELNTYWAKIKRSELNFSAALQFPDFPNFERLNPSLRHWTISPKDPVDIALDIADYSTGVADVDFDDEDAKNACLEFRKNNRFIYLFDNLWKGSINIKQYTGIEDEQSFLKITMTEINQVDSLASAIAKVYVDHEKESDEMLKNNLKLFKEEHTRRGKFNTFLTYGRFALSLYRLHSEHKNAYISSSTE</sequence>
<reference evidence="1" key="1">
    <citation type="submission" date="2021-02" db="EMBL/GenBank/DDBJ databases">
        <authorList>
            <person name="Nowell W R."/>
        </authorList>
    </citation>
    <scope>NUCLEOTIDE SEQUENCE</scope>
</reference>
<dbReference type="AlphaFoldDB" id="A0A815RUT0"/>